<evidence type="ECO:0000313" key="2">
    <source>
        <dbReference type="Proteomes" id="UP000662618"/>
    </source>
</evidence>
<keyword evidence="2" id="KW-1185">Reference proteome</keyword>
<dbReference type="Proteomes" id="UP000662618">
    <property type="component" value="Unassembled WGS sequence"/>
</dbReference>
<reference evidence="1" key="1">
    <citation type="submission" date="2020-12" db="EMBL/GenBank/DDBJ databases">
        <authorList>
            <person name="Rodrigo-Torres L."/>
            <person name="Arahal R. D."/>
            <person name="Lucena T."/>
        </authorList>
    </citation>
    <scope>NUCLEOTIDE SEQUENCE</scope>
    <source>
        <strain evidence="1">CECT 9390</strain>
    </source>
</reference>
<gene>
    <name evidence="1" type="ORF">CHRY9390_01524</name>
</gene>
<organism evidence="1 2">
    <name type="scientific">Chryseobacterium aquaeductus</name>
    <dbReference type="NCBI Taxonomy" id="2675056"/>
    <lineage>
        <taxon>Bacteria</taxon>
        <taxon>Pseudomonadati</taxon>
        <taxon>Bacteroidota</taxon>
        <taxon>Flavobacteriia</taxon>
        <taxon>Flavobacteriales</taxon>
        <taxon>Weeksellaceae</taxon>
        <taxon>Chryseobacterium group</taxon>
        <taxon>Chryseobacterium</taxon>
    </lineage>
</organism>
<protein>
    <submittedName>
        <fullName evidence="1">Uncharacterized protein</fullName>
    </submittedName>
</protein>
<dbReference type="AlphaFoldDB" id="A0A9N8QQI9"/>
<evidence type="ECO:0000313" key="1">
    <source>
        <dbReference type="EMBL" id="CAD7806530.1"/>
    </source>
</evidence>
<accession>A0A9N8QQI9</accession>
<comment type="caution">
    <text evidence="1">The sequence shown here is derived from an EMBL/GenBank/DDBJ whole genome shotgun (WGS) entry which is preliminary data.</text>
</comment>
<proteinExistence type="predicted"/>
<name>A0A9N8QQI9_9FLAO</name>
<sequence length="191" mass="22524">MILTGLVNLRKMKGGIVLLSILFCICCNPNKNVIITDLNNVDNIYSKILFNQKYNITFYSLGGKKYKKVNKYRFNNQKKNEEIFVIRNDAGGNLIYEGLFKIENPQKYVIRLKENKDCKIEKKKYTIYGEKKVEGIEYNYTVQNRKIKEFIFRNNELSFTYIIQINKQSPTIKYNINRYLEQALEGLDLGN</sequence>
<dbReference type="EMBL" id="CAJIMS010000001">
    <property type="protein sequence ID" value="CAD7806530.1"/>
    <property type="molecule type" value="Genomic_DNA"/>
</dbReference>